<evidence type="ECO:0000256" key="1">
    <source>
        <dbReference type="ARBA" id="ARBA00004123"/>
    </source>
</evidence>
<evidence type="ECO:0000256" key="4">
    <source>
        <dbReference type="ARBA" id="ARBA00022737"/>
    </source>
</evidence>
<evidence type="ECO:0000259" key="13">
    <source>
        <dbReference type="PROSITE" id="PS50157"/>
    </source>
</evidence>
<organism evidence="14 15">
    <name type="scientific">Rhynchophorus ferrugineus</name>
    <name type="common">Red palm weevil</name>
    <name type="synonym">Curculio ferrugineus</name>
    <dbReference type="NCBI Taxonomy" id="354439"/>
    <lineage>
        <taxon>Eukaryota</taxon>
        <taxon>Metazoa</taxon>
        <taxon>Ecdysozoa</taxon>
        <taxon>Arthropoda</taxon>
        <taxon>Hexapoda</taxon>
        <taxon>Insecta</taxon>
        <taxon>Pterygota</taxon>
        <taxon>Neoptera</taxon>
        <taxon>Endopterygota</taxon>
        <taxon>Coleoptera</taxon>
        <taxon>Polyphaga</taxon>
        <taxon>Cucujiformia</taxon>
        <taxon>Curculionidae</taxon>
        <taxon>Dryophthorinae</taxon>
        <taxon>Rhynchophorus</taxon>
    </lineage>
</organism>
<dbReference type="FunFam" id="3.30.160.60:FF:002343">
    <property type="entry name" value="Zinc finger protein 33A"/>
    <property type="match status" value="1"/>
</dbReference>
<dbReference type="PROSITE" id="PS00028">
    <property type="entry name" value="ZINC_FINGER_C2H2_1"/>
    <property type="match status" value="7"/>
</dbReference>
<dbReference type="OrthoDB" id="1095242at2759"/>
<evidence type="ECO:0000256" key="7">
    <source>
        <dbReference type="ARBA" id="ARBA00023015"/>
    </source>
</evidence>
<dbReference type="GO" id="GO:0008270">
    <property type="term" value="F:zinc ion binding"/>
    <property type="evidence" value="ECO:0007669"/>
    <property type="project" value="UniProtKB-KW"/>
</dbReference>
<evidence type="ECO:0000313" key="14">
    <source>
        <dbReference type="EMBL" id="KAF7286026.1"/>
    </source>
</evidence>
<keyword evidence="9" id="KW-0804">Transcription</keyword>
<proteinExistence type="inferred from homology"/>
<dbReference type="FunFam" id="3.30.160.60:FF:000100">
    <property type="entry name" value="Zinc finger 45-like"/>
    <property type="match status" value="1"/>
</dbReference>
<gene>
    <name evidence="14" type="ORF">GWI33_008329</name>
</gene>
<comment type="caution">
    <text evidence="14">The sequence shown here is derived from an EMBL/GenBank/DDBJ whole genome shotgun (WGS) entry which is preliminary data.</text>
</comment>
<dbReference type="FunFam" id="3.30.160.60:FF:000478">
    <property type="entry name" value="Zinc finger protein 133"/>
    <property type="match status" value="1"/>
</dbReference>
<comment type="similarity">
    <text evidence="2">Belongs to the krueppel C2H2-type zinc-finger protein family.</text>
</comment>
<dbReference type="GO" id="GO:0003677">
    <property type="term" value="F:DNA binding"/>
    <property type="evidence" value="ECO:0007669"/>
    <property type="project" value="UniProtKB-KW"/>
</dbReference>
<evidence type="ECO:0000256" key="3">
    <source>
        <dbReference type="ARBA" id="ARBA00022723"/>
    </source>
</evidence>
<keyword evidence="4" id="KW-0677">Repeat</keyword>
<keyword evidence="10" id="KW-0539">Nucleus</keyword>
<keyword evidence="7" id="KW-0805">Transcription regulation</keyword>
<dbReference type="SMART" id="SM00355">
    <property type="entry name" value="ZnF_C2H2"/>
    <property type="match status" value="9"/>
</dbReference>
<feature type="domain" description="C2H2-type" evidence="13">
    <location>
        <begin position="344"/>
        <end position="376"/>
    </location>
</feature>
<dbReference type="EMBL" id="JAACXV010000039">
    <property type="protein sequence ID" value="KAF7286026.1"/>
    <property type="molecule type" value="Genomic_DNA"/>
</dbReference>
<evidence type="ECO:0000256" key="11">
    <source>
        <dbReference type="PROSITE-ProRule" id="PRU00042"/>
    </source>
</evidence>
<feature type="domain" description="C2H2-type" evidence="13">
    <location>
        <begin position="193"/>
        <end position="216"/>
    </location>
</feature>
<evidence type="ECO:0000256" key="5">
    <source>
        <dbReference type="ARBA" id="ARBA00022771"/>
    </source>
</evidence>
<evidence type="ECO:0000256" key="6">
    <source>
        <dbReference type="ARBA" id="ARBA00022833"/>
    </source>
</evidence>
<dbReference type="AlphaFoldDB" id="A0A834IU08"/>
<keyword evidence="3" id="KW-0479">Metal-binding</keyword>
<keyword evidence="15" id="KW-1185">Reference proteome</keyword>
<keyword evidence="6" id="KW-0862">Zinc</keyword>
<evidence type="ECO:0000256" key="8">
    <source>
        <dbReference type="ARBA" id="ARBA00023125"/>
    </source>
</evidence>
<dbReference type="InterPro" id="IPR036236">
    <property type="entry name" value="Znf_C2H2_sf"/>
</dbReference>
<protein>
    <recommendedName>
        <fullName evidence="13">C2H2-type domain-containing protein</fullName>
    </recommendedName>
</protein>
<dbReference type="Proteomes" id="UP000625711">
    <property type="component" value="Unassembled WGS sequence"/>
</dbReference>
<reference evidence="14" key="1">
    <citation type="submission" date="2020-08" db="EMBL/GenBank/DDBJ databases">
        <title>Genome sequencing and assembly of the red palm weevil Rhynchophorus ferrugineus.</title>
        <authorList>
            <person name="Dias G.B."/>
            <person name="Bergman C.M."/>
            <person name="Manee M."/>
        </authorList>
    </citation>
    <scope>NUCLEOTIDE SEQUENCE</scope>
    <source>
        <strain evidence="14">AA-2017</strain>
        <tissue evidence="14">Whole larva</tissue>
    </source>
</reference>
<feature type="compositionally biased region" description="Basic residues" evidence="12">
    <location>
        <begin position="88"/>
        <end position="99"/>
    </location>
</feature>
<accession>A0A834IU08</accession>
<evidence type="ECO:0000256" key="10">
    <source>
        <dbReference type="ARBA" id="ARBA00023242"/>
    </source>
</evidence>
<comment type="subcellular location">
    <subcellularLocation>
        <location evidence="1">Nucleus</location>
    </subcellularLocation>
</comment>
<feature type="domain" description="C2H2-type" evidence="13">
    <location>
        <begin position="316"/>
        <end position="343"/>
    </location>
</feature>
<dbReference type="Gene3D" id="3.30.160.60">
    <property type="entry name" value="Classic Zinc Finger"/>
    <property type="match status" value="7"/>
</dbReference>
<dbReference type="Pfam" id="PF00096">
    <property type="entry name" value="zf-C2H2"/>
    <property type="match status" value="5"/>
</dbReference>
<sequence>MIKLIIRKPLIKITSLRGYFNLSVDLICGDYKLDIELVDIKQESDDGISLKETSKRTGTANKLNKVGSKRESPNGKKRRSKGEQSVKVKVKKETRRKAHPPPVELDEPIECDTCNSTYKNNVAFALHTIKHADDNKYSCHLCPYKNISKYHIEMHVRAHEGTTKYKCEVCQKAFTVSTHAIEHKYFHTGEKPFQCEICGKHFMFSRFLAAHRRSQHYEILTGSPLVKFDCKTCNKHYASASGLRRHKLSKHNDAGIDLSVLCDICGKRLSSKEKLKFHRRIHTGYKPFVCQVCGKAFTKKDQLIEHVRVHTGEKPHICKYCGRGFTQRTPLKIHERTHSGEKPYVCPSCGKGFVTKTSVDSHMKNCSNNVVTAFNPSWIGHPFQQIAQPPKYFSL</sequence>
<dbReference type="InterPro" id="IPR013087">
    <property type="entry name" value="Znf_C2H2_type"/>
</dbReference>
<feature type="domain" description="C2H2-type" evidence="13">
    <location>
        <begin position="165"/>
        <end position="192"/>
    </location>
</feature>
<feature type="domain" description="C2H2-type" evidence="13">
    <location>
        <begin position="260"/>
        <end position="287"/>
    </location>
</feature>
<dbReference type="PANTHER" id="PTHR24394:SF44">
    <property type="entry name" value="ZINC FINGER PROTEIN 271-LIKE"/>
    <property type="match status" value="1"/>
</dbReference>
<dbReference type="PROSITE" id="PS50157">
    <property type="entry name" value="ZINC_FINGER_C2H2_2"/>
    <property type="match status" value="7"/>
</dbReference>
<feature type="domain" description="C2H2-type" evidence="13">
    <location>
        <begin position="288"/>
        <end position="315"/>
    </location>
</feature>
<evidence type="ECO:0000256" key="2">
    <source>
        <dbReference type="ARBA" id="ARBA00006991"/>
    </source>
</evidence>
<keyword evidence="5 11" id="KW-0863">Zinc-finger</keyword>
<dbReference type="FunFam" id="3.30.160.60:FF:000965">
    <property type="entry name" value="Neurotrophin receptor-interacting factor homolog"/>
    <property type="match status" value="1"/>
</dbReference>
<keyword evidence="8" id="KW-0238">DNA-binding</keyword>
<evidence type="ECO:0000256" key="12">
    <source>
        <dbReference type="SAM" id="MobiDB-lite"/>
    </source>
</evidence>
<dbReference type="PANTHER" id="PTHR24394">
    <property type="entry name" value="ZINC FINGER PROTEIN"/>
    <property type="match status" value="1"/>
</dbReference>
<dbReference type="GO" id="GO:0000981">
    <property type="term" value="F:DNA-binding transcription factor activity, RNA polymerase II-specific"/>
    <property type="evidence" value="ECO:0007669"/>
    <property type="project" value="TreeGrafter"/>
</dbReference>
<dbReference type="FunFam" id="3.30.160.60:FF:000931">
    <property type="entry name" value="zinc finger protein 697"/>
    <property type="match status" value="1"/>
</dbReference>
<feature type="region of interest" description="Disordered" evidence="12">
    <location>
        <begin position="51"/>
        <end position="102"/>
    </location>
</feature>
<evidence type="ECO:0000256" key="9">
    <source>
        <dbReference type="ARBA" id="ARBA00023163"/>
    </source>
</evidence>
<feature type="domain" description="C2H2-type" evidence="13">
    <location>
        <begin position="228"/>
        <end position="256"/>
    </location>
</feature>
<dbReference type="GO" id="GO:0005634">
    <property type="term" value="C:nucleus"/>
    <property type="evidence" value="ECO:0007669"/>
    <property type="project" value="UniProtKB-SubCell"/>
</dbReference>
<evidence type="ECO:0000313" key="15">
    <source>
        <dbReference type="Proteomes" id="UP000625711"/>
    </source>
</evidence>
<dbReference type="SUPFAM" id="SSF57667">
    <property type="entry name" value="beta-beta-alpha zinc fingers"/>
    <property type="match status" value="5"/>
</dbReference>
<name>A0A834IU08_RHYFE</name>